<keyword evidence="8" id="KW-1185">Reference proteome</keyword>
<dbReference type="Gene3D" id="3.30.40.10">
    <property type="entry name" value="Zinc/RING finger domain, C3HC4 (zinc finger)"/>
    <property type="match status" value="1"/>
</dbReference>
<dbReference type="SUPFAM" id="SSF57850">
    <property type="entry name" value="RING/U-box"/>
    <property type="match status" value="1"/>
</dbReference>
<comment type="similarity">
    <text evidence="1 4">Belongs to the LTN1 family.</text>
</comment>
<dbReference type="Proteomes" id="UP001470230">
    <property type="component" value="Unassembled WGS sequence"/>
</dbReference>
<dbReference type="PROSITE" id="PS50081">
    <property type="entry name" value="ZF_DAG_PE_2"/>
    <property type="match status" value="1"/>
</dbReference>
<comment type="subunit">
    <text evidence="4">Component of the ribosome quality control complex (RQC).</text>
</comment>
<evidence type="ECO:0000256" key="4">
    <source>
        <dbReference type="RuleBase" id="RU367090"/>
    </source>
</evidence>
<gene>
    <name evidence="7" type="ORF">M9Y10_043244</name>
</gene>
<comment type="pathway">
    <text evidence="4">Protein modification; protein ubiquitination.</text>
</comment>
<proteinExistence type="inferred from homology"/>
<keyword evidence="4" id="KW-0862">Zinc</keyword>
<dbReference type="InterPro" id="IPR001841">
    <property type="entry name" value="Znf_RING"/>
</dbReference>
<dbReference type="PROSITE" id="PS50089">
    <property type="entry name" value="ZF_RING_2"/>
    <property type="match status" value="1"/>
</dbReference>
<keyword evidence="4" id="KW-0833">Ubl conjugation pathway</keyword>
<dbReference type="InterPro" id="IPR039795">
    <property type="entry name" value="LTN1/Rkr1"/>
</dbReference>
<evidence type="ECO:0000256" key="2">
    <source>
        <dbReference type="ARBA" id="ARBA00017157"/>
    </source>
</evidence>
<keyword evidence="3 4" id="KW-0863">Zinc-finger</keyword>
<sequence length="1206" mass="138863">MSKHTTPFRPKNVQYANFEMFGATQNKRLPAITSAQKIQDSSIRDLFRQLSKKTSARIDAFKQLKLKIPQIQLKDDFLTVAEPCYSVFETSVSDYTPETRILSIEMISIILDTVVTKYKDQLSKVAKDVFPTLLLLFFDTEKAVQEKAKDLLFEHFPTKEKRNMMISKLRDEISARLRILFNELEGAKWDQLDESQYNENWGRLASMGLTLSSNLLITCRLSNDVFSSINPPPILNWIQTKNNHFPQRTSAAMRAAAYVYISVIVQAGFLELHESKEVSSYIRAESSPLAQEKLLRLIVALLEKQKIKPNDIQQPIIDSLYLYYQPQKAGLEKILERIKDKEFIEKCLTKASQSTDINTANELFNCIFIAGGELLPNEFLLDLLQKSVITNTSPDTNFSNNFFNQCSLQYFKKIEDDPNVMEILSKADEMRAAEFLSYCDISKVENWLKTKQSIKPETLVMIIRKVGTEPIRSAWANIKDIPLEKAKTINSLVDFIKLFINPEEVEYVITNMPECLPKLLRTWEKDLTPFKTKGLLDKAGELLDKDLMLIPIFKKIFPDEPSLTQLIDQTTRNHLKNENSDFNPTIFDYFTPSNELLDDIIFSNAISLLKPKDTAIIPLLTNRIIELIPTSDPVELAEIASEFVKVTEIDPISISASPLNHPIFCFNYWDIVGFDMMNQLDFCNMLECYLHKICPFLPVYLYTQNNEWQNDSSIFPDELYDFIENHKELAKVAFEMKLVLTLATICFINNLDFSSFEAVDSLILLALPNLKPPPKEEETQEKDDSNNKKLVVIEDDLLKTIRCEWNMDVPDFPKENDLRGAVCYLQHYLPVVENFDLFKQMATTYIGSNDTLEFFFSLRLLSMIYYSNQPFDAKDIAFKILEQVDHFSPLPSFMVYEVCNAFQIAKFITPDQFNPFILNTIDFLGNSKTSETVSKIIIPIISFFNAWDLVEGRFNGRMNLSNIEYWHFVTSSLKEMPYKRRIDTIPVFTDSLPSLLSSLDIESKEFMMLITTFPSTAMKWSTKLPNSKAQPLYKYMEKEGTLEVFKQMADTASKMKLDSTTITTDYQNKSIKAVYLEDASSIPIVLTISFPKVYPFRRINVSCEFGDEGENCAYKVFAAIDGHQSIEAGVIAWHQFVTYRLREVEPCTICYSYLSEDMKKPTIACPTCGQKFHGKCLQKWFSQCLKPTCPYCASPWDEKKRDKSKK</sequence>
<evidence type="ECO:0000313" key="8">
    <source>
        <dbReference type="Proteomes" id="UP001470230"/>
    </source>
</evidence>
<evidence type="ECO:0000256" key="3">
    <source>
        <dbReference type="PROSITE-ProRule" id="PRU00175"/>
    </source>
</evidence>
<dbReference type="SMART" id="SM01197">
    <property type="entry name" value="FANCL_C"/>
    <property type="match status" value="1"/>
</dbReference>
<dbReference type="Pfam" id="PF22958">
    <property type="entry name" value="Ltn1_1st"/>
    <property type="match status" value="1"/>
</dbReference>
<feature type="domain" description="RING-type" evidence="6">
    <location>
        <begin position="1147"/>
        <end position="1192"/>
    </location>
</feature>
<keyword evidence="4" id="KW-0808">Transferase</keyword>
<dbReference type="InterPro" id="IPR013083">
    <property type="entry name" value="Znf_RING/FYVE/PHD"/>
</dbReference>
<name>A0ABR2JZ77_9EUKA</name>
<comment type="catalytic activity">
    <reaction evidence="4">
        <text>S-ubiquitinyl-[E2 ubiquitin-conjugating enzyme]-L-cysteine + [acceptor protein]-L-lysine = [E2 ubiquitin-conjugating enzyme]-L-cysteine + N(6)-ubiquitinyl-[acceptor protein]-L-lysine.</text>
        <dbReference type="EC" id="2.3.2.27"/>
    </reaction>
</comment>
<dbReference type="EMBL" id="JAPFFF010000008">
    <property type="protein sequence ID" value="KAK8884138.1"/>
    <property type="molecule type" value="Genomic_DNA"/>
</dbReference>
<evidence type="ECO:0000259" key="5">
    <source>
        <dbReference type="PROSITE" id="PS50081"/>
    </source>
</evidence>
<protein>
    <recommendedName>
        <fullName evidence="2 4">E3 ubiquitin-protein ligase listerin</fullName>
        <ecNumber evidence="4">2.3.2.27</ecNumber>
    </recommendedName>
    <alternativeName>
        <fullName evidence="4">RING-type E3 ubiquitin transferase listerin</fullName>
    </alternativeName>
</protein>
<evidence type="ECO:0000256" key="1">
    <source>
        <dbReference type="ARBA" id="ARBA00007997"/>
    </source>
</evidence>
<accession>A0ABR2JZ77</accession>
<keyword evidence="4" id="KW-0479">Metal-binding</keyword>
<comment type="function">
    <text evidence="4">E3 ubiquitin-protein ligase. Component of the ribosome quality control complex (RQC), a ribosome-associated complex that mediates ubiquitination and extraction of incompletely synthesized nascent chains for proteasomal degradation.</text>
</comment>
<dbReference type="InterPro" id="IPR002219">
    <property type="entry name" value="PKC_DAG/PE"/>
</dbReference>
<dbReference type="PROSITE" id="PS00479">
    <property type="entry name" value="ZF_DAG_PE_1"/>
    <property type="match status" value="1"/>
</dbReference>
<evidence type="ECO:0000313" key="7">
    <source>
        <dbReference type="EMBL" id="KAK8884138.1"/>
    </source>
</evidence>
<evidence type="ECO:0000259" key="6">
    <source>
        <dbReference type="PROSITE" id="PS50089"/>
    </source>
</evidence>
<feature type="domain" description="Phorbol-ester/DAG-type" evidence="5">
    <location>
        <begin position="1133"/>
        <end position="1184"/>
    </location>
</feature>
<organism evidence="7 8">
    <name type="scientific">Tritrichomonas musculus</name>
    <dbReference type="NCBI Taxonomy" id="1915356"/>
    <lineage>
        <taxon>Eukaryota</taxon>
        <taxon>Metamonada</taxon>
        <taxon>Parabasalia</taxon>
        <taxon>Tritrichomonadida</taxon>
        <taxon>Tritrichomonadidae</taxon>
        <taxon>Tritrichomonas</taxon>
    </lineage>
</organism>
<comment type="caution">
    <text evidence="7">The sequence shown here is derived from an EMBL/GenBank/DDBJ whole genome shotgun (WGS) entry which is preliminary data.</text>
</comment>
<dbReference type="EC" id="2.3.2.27" evidence="4"/>
<reference evidence="7 8" key="1">
    <citation type="submission" date="2024-04" db="EMBL/GenBank/DDBJ databases">
        <title>Tritrichomonas musculus Genome.</title>
        <authorList>
            <person name="Alves-Ferreira E."/>
            <person name="Grigg M."/>
            <person name="Lorenzi H."/>
            <person name="Galac M."/>
        </authorList>
    </citation>
    <scope>NUCLEOTIDE SEQUENCE [LARGE SCALE GENOMIC DNA]</scope>
    <source>
        <strain evidence="7 8">EAF2021</strain>
    </source>
</reference>
<dbReference type="PANTHER" id="PTHR12389:SF0">
    <property type="entry name" value="E3 UBIQUITIN-PROTEIN LIGASE LISTERIN"/>
    <property type="match status" value="1"/>
</dbReference>
<dbReference type="PANTHER" id="PTHR12389">
    <property type="entry name" value="ZINC FINGER PROTEIN 294"/>
    <property type="match status" value="1"/>
</dbReference>
<dbReference type="InterPro" id="IPR054476">
    <property type="entry name" value="Ltn1_N"/>
</dbReference>